<evidence type="ECO:0000313" key="4">
    <source>
        <dbReference type="RefSeq" id="XP_010774902.1"/>
    </source>
</evidence>
<dbReference type="SUPFAM" id="SSF48726">
    <property type="entry name" value="Immunoglobulin"/>
    <property type="match status" value="1"/>
</dbReference>
<sequence length="301" mass="33850">MQKIGTSLKDDTHATKESQTSWEKLRRSTNHPENAKETMEYTALLKLLWLLNAFTLTTQELVKLNVSPKITAKCGKQVTLNCDVSSSLNGLSIKHMAWIQNQTSLCSVDEEGKIKPHSRSDFRCDYKHGQLSLIFKRVLPLESGNSKPYICKLQSNRGASNAKLIVEVQECCWSVEGVWNEGHPTCTFRHVYPDGDVHWFHGSHNLSDGSVKQHTTKQVDNGWLTIHSYLEHSLSGVPYNCSLKSTASGRYIASSLVENPDLHAKRVRAQVHTTRARNGVGSQRPMWTFFFVSIALALTLN</sequence>
<name>A0A6I9NEC2_9TELE</name>
<dbReference type="Gene3D" id="2.60.40.10">
    <property type="entry name" value="Immunoglobulins"/>
    <property type="match status" value="2"/>
</dbReference>
<evidence type="ECO:0000256" key="1">
    <source>
        <dbReference type="SAM" id="MobiDB-lite"/>
    </source>
</evidence>
<dbReference type="OrthoDB" id="8535511at2759"/>
<dbReference type="InterPro" id="IPR007110">
    <property type="entry name" value="Ig-like_dom"/>
</dbReference>
<feature type="domain" description="Ig-like" evidence="2">
    <location>
        <begin position="59"/>
        <end position="167"/>
    </location>
</feature>
<organism evidence="3 4">
    <name type="scientific">Notothenia coriiceps</name>
    <name type="common">black rockcod</name>
    <dbReference type="NCBI Taxonomy" id="8208"/>
    <lineage>
        <taxon>Eukaryota</taxon>
        <taxon>Metazoa</taxon>
        <taxon>Chordata</taxon>
        <taxon>Craniata</taxon>
        <taxon>Vertebrata</taxon>
        <taxon>Euteleostomi</taxon>
        <taxon>Actinopterygii</taxon>
        <taxon>Neopterygii</taxon>
        <taxon>Teleostei</taxon>
        <taxon>Neoteleostei</taxon>
        <taxon>Acanthomorphata</taxon>
        <taxon>Eupercaria</taxon>
        <taxon>Perciformes</taxon>
        <taxon>Notothenioidei</taxon>
        <taxon>Nototheniidae</taxon>
        <taxon>Notothenia</taxon>
    </lineage>
</organism>
<dbReference type="InterPro" id="IPR036179">
    <property type="entry name" value="Ig-like_dom_sf"/>
</dbReference>
<keyword evidence="3" id="KW-1185">Reference proteome</keyword>
<dbReference type="AlphaFoldDB" id="A0A6I9NEC2"/>
<dbReference type="GeneID" id="104950125"/>
<dbReference type="PROSITE" id="PS50835">
    <property type="entry name" value="IG_LIKE"/>
    <property type="match status" value="1"/>
</dbReference>
<reference evidence="4" key="1">
    <citation type="submission" date="2025-08" db="UniProtKB">
        <authorList>
            <consortium name="RefSeq"/>
        </authorList>
    </citation>
    <scope>IDENTIFICATION</scope>
    <source>
        <tissue evidence="4">Muscle</tissue>
    </source>
</reference>
<proteinExistence type="predicted"/>
<dbReference type="KEGG" id="ncc:104950125"/>
<evidence type="ECO:0000259" key="2">
    <source>
        <dbReference type="PROSITE" id="PS50835"/>
    </source>
</evidence>
<dbReference type="RefSeq" id="XP_010774902.1">
    <property type="nucleotide sequence ID" value="XM_010776600.1"/>
</dbReference>
<dbReference type="InterPro" id="IPR013783">
    <property type="entry name" value="Ig-like_fold"/>
</dbReference>
<accession>A0A6I9NEC2</accession>
<feature type="region of interest" description="Disordered" evidence="1">
    <location>
        <begin position="1"/>
        <end position="33"/>
    </location>
</feature>
<gene>
    <name evidence="4" type="primary">LOC104950125</name>
</gene>
<evidence type="ECO:0000313" key="3">
    <source>
        <dbReference type="Proteomes" id="UP000504611"/>
    </source>
</evidence>
<dbReference type="Proteomes" id="UP000504611">
    <property type="component" value="Unplaced"/>
</dbReference>
<protein>
    <submittedName>
        <fullName evidence="4">Uncharacterized protein isoform X1</fullName>
    </submittedName>
</protein>